<dbReference type="Pfam" id="PF05770">
    <property type="entry name" value="Ins134_P3_kin"/>
    <property type="match status" value="1"/>
</dbReference>
<comment type="caution">
    <text evidence="2">The sequence shown here is derived from an EMBL/GenBank/DDBJ whole genome shotgun (WGS) entry which is preliminary data.</text>
</comment>
<dbReference type="EMBL" id="BAABIW010000016">
    <property type="protein sequence ID" value="GAA5028453.1"/>
    <property type="molecule type" value="Genomic_DNA"/>
</dbReference>
<evidence type="ECO:0000313" key="3">
    <source>
        <dbReference type="Proteomes" id="UP001500427"/>
    </source>
</evidence>
<reference evidence="3" key="1">
    <citation type="journal article" date="2019" name="Int. J. Syst. Evol. Microbiol.">
        <title>The Global Catalogue of Microorganisms (GCM) 10K type strain sequencing project: providing services to taxonomists for standard genome sequencing and annotation.</title>
        <authorList>
            <consortium name="The Broad Institute Genomics Platform"/>
            <consortium name="The Broad Institute Genome Sequencing Center for Infectious Disease"/>
            <person name="Wu L."/>
            <person name="Ma J."/>
        </authorList>
    </citation>
    <scope>NUCLEOTIDE SEQUENCE [LARGE SCALE GENOMIC DNA]</scope>
    <source>
        <strain evidence="3">JCM 17687</strain>
    </source>
</reference>
<keyword evidence="3" id="KW-1185">Reference proteome</keyword>
<sequence>MATVARQVGRVIGLSVFGVDVIESRSGPVVVDVNYFPGFKGCAGVAGPLAHHIHAVATGRRAEPGPVSDVSVATGLATAR</sequence>
<gene>
    <name evidence="2" type="ORF">GCM10023258_23960</name>
</gene>
<proteinExistence type="predicted"/>
<evidence type="ECO:0000313" key="2">
    <source>
        <dbReference type="EMBL" id="GAA5028453.1"/>
    </source>
</evidence>
<name>A0ABP9JD90_9MICO</name>
<organism evidence="2 3">
    <name type="scientific">Terrabacter aeriphilus</name>
    <dbReference type="NCBI Taxonomy" id="515662"/>
    <lineage>
        <taxon>Bacteria</taxon>
        <taxon>Bacillati</taxon>
        <taxon>Actinomycetota</taxon>
        <taxon>Actinomycetes</taxon>
        <taxon>Micrococcales</taxon>
        <taxon>Intrasporangiaceae</taxon>
        <taxon>Terrabacter</taxon>
    </lineage>
</organism>
<feature type="domain" description="Inositol 1,3,4-trisphosphate 5/6-kinase ATP-grasp" evidence="1">
    <location>
        <begin position="3"/>
        <end position="52"/>
    </location>
</feature>
<accession>A0ABP9JD90</accession>
<dbReference type="Gene3D" id="3.30.470.20">
    <property type="entry name" value="ATP-grasp fold, B domain"/>
    <property type="match status" value="1"/>
</dbReference>
<dbReference type="SUPFAM" id="SSF56059">
    <property type="entry name" value="Glutathione synthetase ATP-binding domain-like"/>
    <property type="match status" value="1"/>
</dbReference>
<dbReference type="Proteomes" id="UP001500427">
    <property type="component" value="Unassembled WGS sequence"/>
</dbReference>
<protein>
    <recommendedName>
        <fullName evidence="1">Inositol 1,3,4-trisphosphate 5/6-kinase ATP-grasp domain-containing protein</fullName>
    </recommendedName>
</protein>
<evidence type="ECO:0000259" key="1">
    <source>
        <dbReference type="Pfam" id="PF05770"/>
    </source>
</evidence>
<dbReference type="InterPro" id="IPR040464">
    <property type="entry name" value="InsP(3)kin_ATP-grasp"/>
</dbReference>